<name>A0A563VWL6_9CYAN</name>
<keyword evidence="2" id="KW-1185">Reference proteome</keyword>
<evidence type="ECO:0000313" key="1">
    <source>
        <dbReference type="EMBL" id="VEP15816.1"/>
    </source>
</evidence>
<reference evidence="1 2" key="1">
    <citation type="submission" date="2019-01" db="EMBL/GenBank/DDBJ databases">
        <authorList>
            <person name="Brito A."/>
        </authorList>
    </citation>
    <scope>NUCLEOTIDE SEQUENCE [LARGE SCALE GENOMIC DNA]</scope>
    <source>
        <strain evidence="1">1</strain>
    </source>
</reference>
<dbReference type="Proteomes" id="UP000320055">
    <property type="component" value="Unassembled WGS sequence"/>
</dbReference>
<proteinExistence type="predicted"/>
<gene>
    <name evidence="1" type="ORF">H1P_3740002</name>
</gene>
<accession>A0A563VWL6</accession>
<organism evidence="1 2">
    <name type="scientific">Hyella patelloides LEGE 07179</name>
    <dbReference type="NCBI Taxonomy" id="945734"/>
    <lineage>
        <taxon>Bacteria</taxon>
        <taxon>Bacillati</taxon>
        <taxon>Cyanobacteriota</taxon>
        <taxon>Cyanophyceae</taxon>
        <taxon>Pleurocapsales</taxon>
        <taxon>Hyellaceae</taxon>
        <taxon>Hyella</taxon>
    </lineage>
</organism>
<protein>
    <submittedName>
        <fullName evidence="1">Uncharacterized protein</fullName>
    </submittedName>
</protein>
<sequence>MRRISPDIYNKHEAGKETINTFPPSPFSFSLKDHQLKTSHQLIWGFQRGVPFGSPAILAERADRQKLCSEYIYHHTPPPFNLIQNYWEKEDSLVFS</sequence>
<dbReference type="AlphaFoldDB" id="A0A563VWL6"/>
<evidence type="ECO:0000313" key="2">
    <source>
        <dbReference type="Proteomes" id="UP000320055"/>
    </source>
</evidence>
<dbReference type="RefSeq" id="WP_144874642.1">
    <property type="nucleotide sequence ID" value="NZ_LR214110.1"/>
</dbReference>
<dbReference type="EMBL" id="CAACVJ010000306">
    <property type="protein sequence ID" value="VEP15816.1"/>
    <property type="molecule type" value="Genomic_DNA"/>
</dbReference>